<protein>
    <recommendedName>
        <fullName evidence="4">Sortilin N-terminal domain-containing protein</fullName>
    </recommendedName>
</protein>
<feature type="domain" description="Sortilin N-terminal" evidence="4">
    <location>
        <begin position="66"/>
        <end position="176"/>
    </location>
</feature>
<evidence type="ECO:0000313" key="6">
    <source>
        <dbReference type="Proteomes" id="UP000239001"/>
    </source>
</evidence>
<feature type="transmembrane region" description="Helical" evidence="2">
    <location>
        <begin position="711"/>
        <end position="728"/>
    </location>
</feature>
<dbReference type="InterPro" id="IPR050310">
    <property type="entry name" value="VPS10-sortilin"/>
</dbReference>
<reference evidence="5 6" key="2">
    <citation type="submission" date="2018-03" db="EMBL/GenBank/DDBJ databases">
        <authorList>
            <person name="Keele B.F."/>
        </authorList>
    </citation>
    <scope>NUCLEOTIDE SEQUENCE [LARGE SCALE GENOMIC DNA]</scope>
    <source>
        <strain evidence="5 6">CCALA 016</strain>
    </source>
</reference>
<dbReference type="Pfam" id="PF15902">
    <property type="entry name" value="Sortilin-Vps10"/>
    <property type="match status" value="3"/>
</dbReference>
<keyword evidence="6" id="KW-1185">Reference proteome</keyword>
<dbReference type="OrthoDB" id="9757947at2"/>
<gene>
    <name evidence="5" type="ORF">C7H19_03885</name>
</gene>
<name>A0A2T1M1R3_9CHRO</name>
<feature type="signal peptide" evidence="3">
    <location>
        <begin position="1"/>
        <end position="31"/>
    </location>
</feature>
<feature type="domain" description="Sortilin N-terminal" evidence="4">
    <location>
        <begin position="584"/>
        <end position="697"/>
    </location>
</feature>
<comment type="caution">
    <text evidence="5">The sequence shown here is derived from an EMBL/GenBank/DDBJ whole genome shotgun (WGS) entry which is preliminary data.</text>
</comment>
<feature type="chain" id="PRO_5015593147" description="Sortilin N-terminal domain-containing protein" evidence="3">
    <location>
        <begin position="32"/>
        <end position="746"/>
    </location>
</feature>
<evidence type="ECO:0000313" key="5">
    <source>
        <dbReference type="EMBL" id="PSF38656.1"/>
    </source>
</evidence>
<accession>A0A2T1M1R3</accession>
<dbReference type="Gene3D" id="2.130.10.10">
    <property type="entry name" value="YVTN repeat-like/Quinoprotein amine dehydrogenase"/>
    <property type="match status" value="5"/>
</dbReference>
<dbReference type="RefSeq" id="WP_106455578.1">
    <property type="nucleotide sequence ID" value="NZ_PXOH01000003.1"/>
</dbReference>
<dbReference type="SUPFAM" id="SSF110296">
    <property type="entry name" value="Oligoxyloglucan reducing end-specific cellobiohydrolase"/>
    <property type="match status" value="3"/>
</dbReference>
<dbReference type="InterPro" id="IPR015943">
    <property type="entry name" value="WD40/YVTN_repeat-like_dom_sf"/>
</dbReference>
<evidence type="ECO:0000256" key="2">
    <source>
        <dbReference type="SAM" id="Phobius"/>
    </source>
</evidence>
<keyword evidence="1" id="KW-0677">Repeat</keyword>
<feature type="domain" description="Sortilin N-terminal" evidence="4">
    <location>
        <begin position="197"/>
        <end position="311"/>
    </location>
</feature>
<proteinExistence type="predicted"/>
<dbReference type="Proteomes" id="UP000239001">
    <property type="component" value="Unassembled WGS sequence"/>
</dbReference>
<sequence length="746" mass="83962">MNGISSRLRVMVFLGLSLLTFFFFNVNAAFAHIPHDVVIDTKVSPNYAQDKTVYHIVEIGLNSWGNLFKSEDRGRSWKRIEEGLDNQYNLSSLAISAQSPENLFLSSFGDGVYRSKNSGETWDKVTQGLENLNIKKVLVSPNSSDFVLAIGKEQGLYQTKNEGKSWSSIIGNNQKITASAYFPHLENQILIGDSQGQLYLSKNLGENWQPLAHFKNSGMISDIKISPNFTSDHTFFIGTKKEGIFKTIDEGKTFTSINQGLTNLNIADLAISPNYKQDKTLIVSAWEDGLFQSNDGGTSWQKLNQGLKKVAQAMTWLSPHFPVISMSPDFSKDGTIFVAGFDGLFKSINGGKNWQDTNIALDRSKNIHKIAISPNYKNDKTLAVSTLHNSPYISHNQGKTWQSIDHGIQLDRLLKQHLLTNIISFDFSPNYRFDKTLFASSWGCLLKTTDGGKHWNKYWVPESLKADSYMAISPNFKNDQTIYLVTHQGKILRSTDGGENFTAIGDQGEEAIQGISIAISPNFAVDQTLYLVGFSGGIKQSVDGGKNWHSLHNNYALRKAIIKLAISPNYKNDKTIFAGTSLGLFISRDLGETWEQLDNEAYKKDSNVENIIISPNYQNDRTFLLNLKGQGLFKTMDDGQTFSRINKTLHGSIKFSRSYSVDQTIYGATDRELTKSTDGGLTWQPLQIDYKNYNWLSILYFIITNAIERKIVFTLLIALFSYFLWRLFKLTRKIRLPKSSHKVVLP</sequence>
<dbReference type="Pfam" id="PF02012">
    <property type="entry name" value="BNR"/>
    <property type="match status" value="1"/>
</dbReference>
<organism evidence="5 6">
    <name type="scientific">Aphanothece hegewaldii CCALA 016</name>
    <dbReference type="NCBI Taxonomy" id="2107694"/>
    <lineage>
        <taxon>Bacteria</taxon>
        <taxon>Bacillati</taxon>
        <taxon>Cyanobacteriota</taxon>
        <taxon>Cyanophyceae</taxon>
        <taxon>Oscillatoriophycideae</taxon>
        <taxon>Chroococcales</taxon>
        <taxon>Aphanothecaceae</taxon>
        <taxon>Aphanothece</taxon>
    </lineage>
</organism>
<dbReference type="PANTHER" id="PTHR12106">
    <property type="entry name" value="SORTILIN RELATED"/>
    <property type="match status" value="1"/>
</dbReference>
<dbReference type="EMBL" id="PXOH01000003">
    <property type="protein sequence ID" value="PSF38656.1"/>
    <property type="molecule type" value="Genomic_DNA"/>
</dbReference>
<dbReference type="InterPro" id="IPR031778">
    <property type="entry name" value="Sortilin_N"/>
</dbReference>
<dbReference type="AlphaFoldDB" id="A0A2T1M1R3"/>
<keyword evidence="2" id="KW-1133">Transmembrane helix</keyword>
<evidence type="ECO:0000256" key="3">
    <source>
        <dbReference type="SAM" id="SignalP"/>
    </source>
</evidence>
<reference evidence="5 6" key="1">
    <citation type="submission" date="2018-03" db="EMBL/GenBank/DDBJ databases">
        <title>The ancient ancestry and fast evolution of plastids.</title>
        <authorList>
            <person name="Moore K.R."/>
            <person name="Magnabosco C."/>
            <person name="Momper L."/>
            <person name="Gold D.A."/>
            <person name="Bosak T."/>
            <person name="Fournier G.P."/>
        </authorList>
    </citation>
    <scope>NUCLEOTIDE SEQUENCE [LARGE SCALE GENOMIC DNA]</scope>
    <source>
        <strain evidence="5 6">CCALA 016</strain>
    </source>
</reference>
<keyword evidence="3" id="KW-0732">Signal</keyword>
<evidence type="ECO:0000259" key="4">
    <source>
        <dbReference type="Pfam" id="PF15902"/>
    </source>
</evidence>
<dbReference type="InterPro" id="IPR002860">
    <property type="entry name" value="BNR_rpt"/>
</dbReference>
<evidence type="ECO:0000256" key="1">
    <source>
        <dbReference type="ARBA" id="ARBA00022737"/>
    </source>
</evidence>
<keyword evidence="2" id="KW-0472">Membrane</keyword>
<dbReference type="PANTHER" id="PTHR12106:SF27">
    <property type="entry name" value="SORTILIN-RELATED RECEPTOR"/>
    <property type="match status" value="1"/>
</dbReference>
<keyword evidence="2" id="KW-0812">Transmembrane</keyword>